<sequence>MFNRLSTQTVNWILIIGLTLFVLEILFFRGGLILTAIVFGVAIYVGHKNHAQSWGKFTFWGGIIGLLVTILNMLAVRFIIVVFILLFVLDYWKNKNATYIIPEHRLNRPAQDEVLVNIHPLFKALLHGKQSTPEDAYEWRDINIFSGIGDKVIDLSQTIIPDDTAVVSIRHGIGNITIYIPYDTEFMIHHSAIFGRAYIVNKPHEQLLNQQLSYQTENYATAKTRVKIVTSMISGNVEVKRI</sequence>
<dbReference type="GO" id="GO:0016020">
    <property type="term" value="C:membrane"/>
    <property type="evidence" value="ECO:0007669"/>
    <property type="project" value="InterPro"/>
</dbReference>
<proteinExistence type="predicted"/>
<feature type="transmembrane region" description="Helical" evidence="1">
    <location>
        <begin position="12"/>
        <end position="45"/>
    </location>
</feature>
<dbReference type="InterPro" id="IPR047793">
    <property type="entry name" value="LiaF_C"/>
</dbReference>
<dbReference type="InterPro" id="IPR016975">
    <property type="entry name" value="Cell_wall_LiaF"/>
</dbReference>
<keyword evidence="1" id="KW-0472">Membrane</keyword>
<keyword evidence="1" id="KW-0812">Transmembrane</keyword>
<organism evidence="3 4">
    <name type="scientific">Candidatus Pseudogracilibacillus intestinigallinarum</name>
    <dbReference type="NCBI Taxonomy" id="2838742"/>
    <lineage>
        <taxon>Bacteria</taxon>
        <taxon>Bacillati</taxon>
        <taxon>Bacillota</taxon>
        <taxon>Bacilli</taxon>
        <taxon>Bacillales</taxon>
        <taxon>Bacillaceae</taxon>
        <taxon>Pseudogracilibacillus</taxon>
    </lineage>
</organism>
<reference evidence="3" key="2">
    <citation type="submission" date="2021-04" db="EMBL/GenBank/DDBJ databases">
        <authorList>
            <person name="Gilroy R."/>
        </authorList>
    </citation>
    <scope>NUCLEOTIDE SEQUENCE</scope>
    <source>
        <strain evidence="3">CHK169-2315</strain>
    </source>
</reference>
<dbReference type="Proteomes" id="UP000823937">
    <property type="component" value="Unassembled WGS sequence"/>
</dbReference>
<evidence type="ECO:0000313" key="4">
    <source>
        <dbReference type="Proteomes" id="UP000823937"/>
    </source>
</evidence>
<evidence type="ECO:0000256" key="1">
    <source>
        <dbReference type="SAM" id="Phobius"/>
    </source>
</evidence>
<reference evidence="3" key="1">
    <citation type="journal article" date="2021" name="PeerJ">
        <title>Extensive microbial diversity within the chicken gut microbiome revealed by metagenomics and culture.</title>
        <authorList>
            <person name="Gilroy R."/>
            <person name="Ravi A."/>
            <person name="Getino M."/>
            <person name="Pursley I."/>
            <person name="Horton D.L."/>
            <person name="Alikhan N.F."/>
            <person name="Baker D."/>
            <person name="Gharbi K."/>
            <person name="Hall N."/>
            <person name="Watson M."/>
            <person name="Adriaenssens E.M."/>
            <person name="Foster-Nyarko E."/>
            <person name="Jarju S."/>
            <person name="Secka A."/>
            <person name="Antonio M."/>
            <person name="Oren A."/>
            <person name="Chaudhuri R.R."/>
            <person name="La Ragione R."/>
            <person name="Hildebrand F."/>
            <person name="Pallen M.J."/>
        </authorList>
    </citation>
    <scope>NUCLEOTIDE SEQUENCE</scope>
    <source>
        <strain evidence="3">CHK169-2315</strain>
    </source>
</reference>
<name>A0A9D1PNL5_9BACI</name>
<dbReference type="InterPro" id="IPR024425">
    <property type="entry name" value="LiaF-like_C"/>
</dbReference>
<evidence type="ECO:0000313" key="3">
    <source>
        <dbReference type="EMBL" id="HIV74674.1"/>
    </source>
</evidence>
<dbReference type="PIRSF" id="PIRSF031509">
    <property type="entry name" value="Cell_wall_LiaF/YvqF"/>
    <property type="match status" value="1"/>
</dbReference>
<feature type="transmembrane region" description="Helical" evidence="1">
    <location>
        <begin position="57"/>
        <end position="89"/>
    </location>
</feature>
<comment type="caution">
    <text evidence="3">The sequence shown here is derived from an EMBL/GenBank/DDBJ whole genome shotgun (WGS) entry which is preliminary data.</text>
</comment>
<dbReference type="NCBIfam" id="NF040535">
    <property type="entry name" value="LiaF_C_term"/>
    <property type="match status" value="1"/>
</dbReference>
<protein>
    <submittedName>
        <fullName evidence="3">Cell wall-active antibiotics response protein</fullName>
    </submittedName>
</protein>
<accession>A0A9D1PNL5</accession>
<dbReference type="EMBL" id="DXHX01000094">
    <property type="protein sequence ID" value="HIV74674.1"/>
    <property type="molecule type" value="Genomic_DNA"/>
</dbReference>
<feature type="domain" description="Cell wall-active antibiotics response LiaF-like C-terminal" evidence="2">
    <location>
        <begin position="128"/>
        <end position="239"/>
    </location>
</feature>
<evidence type="ECO:0000259" key="2">
    <source>
        <dbReference type="Pfam" id="PF09922"/>
    </source>
</evidence>
<keyword evidence="1" id="KW-1133">Transmembrane helix</keyword>
<dbReference type="AlphaFoldDB" id="A0A9D1PNL5"/>
<dbReference type="Pfam" id="PF09922">
    <property type="entry name" value="LiaF-like_C"/>
    <property type="match status" value="1"/>
</dbReference>
<gene>
    <name evidence="3" type="ORF">H9895_06325</name>
</gene>